<dbReference type="Proteomes" id="UP000232806">
    <property type="component" value="Chromosome"/>
</dbReference>
<protein>
    <submittedName>
        <fullName evidence="3">Phosphoribosylformimino-5-aminoimidazole carboxamide ribotide isomerase</fullName>
    </submittedName>
</protein>
<dbReference type="EMBL" id="CP017768">
    <property type="protein sequence ID" value="AUB59359.1"/>
    <property type="molecule type" value="Genomic_DNA"/>
</dbReference>
<dbReference type="NCBIfam" id="TIGR00734">
    <property type="entry name" value="hisAF_rel"/>
    <property type="match status" value="1"/>
</dbReference>
<evidence type="ECO:0000256" key="2">
    <source>
        <dbReference type="RuleBase" id="RU003657"/>
    </source>
</evidence>
<comment type="similarity">
    <text evidence="1 2">Belongs to the HisA/HisF family.</text>
</comment>
<evidence type="ECO:0000256" key="1">
    <source>
        <dbReference type="ARBA" id="ARBA00009667"/>
    </source>
</evidence>
<dbReference type="GO" id="GO:0000105">
    <property type="term" value="P:L-histidine biosynthetic process"/>
    <property type="evidence" value="ECO:0007669"/>
    <property type="project" value="UniProtKB-KW"/>
</dbReference>
<gene>
    <name evidence="3" type="ORF">BK007_00415</name>
    <name evidence="4" type="ORF">BK009_00890</name>
</gene>
<dbReference type="CDD" id="cd04723">
    <property type="entry name" value="HisA_HisF"/>
    <property type="match status" value="1"/>
</dbReference>
<keyword evidence="2" id="KW-0368">Histidine biosynthesis</keyword>
<dbReference type="GO" id="GO:0000162">
    <property type="term" value="P:L-tryptophan biosynthetic process"/>
    <property type="evidence" value="ECO:0007669"/>
    <property type="project" value="TreeGrafter"/>
</dbReference>
<dbReference type="SUPFAM" id="SSF51366">
    <property type="entry name" value="Ribulose-phoshate binding barrel"/>
    <property type="match status" value="1"/>
</dbReference>
<accession>A0A2H4V956</accession>
<dbReference type="InterPro" id="IPR013785">
    <property type="entry name" value="Aldolase_TIM"/>
</dbReference>
<evidence type="ECO:0000313" key="4">
    <source>
        <dbReference type="EMBL" id="AUB59359.1"/>
    </source>
</evidence>
<dbReference type="PANTHER" id="PTHR43090:SF2">
    <property type="entry name" value="1-(5-PHOSPHORIBOSYL)-5-[(5-PHOSPHORIBOSYLAMINO)METHYLIDENEAMINO] IMIDAZOLE-4-CARBOXAMIDE ISOMERASE"/>
    <property type="match status" value="1"/>
</dbReference>
<name>A0A2H4V956_9EURY</name>
<dbReference type="Pfam" id="PF00977">
    <property type="entry name" value="His_biosynth"/>
    <property type="match status" value="1"/>
</dbReference>
<evidence type="ECO:0000313" key="3">
    <source>
        <dbReference type="EMBL" id="AUB54636.1"/>
    </source>
</evidence>
<dbReference type="Proteomes" id="UP000232631">
    <property type="component" value="Chromosome"/>
</dbReference>
<dbReference type="InterPro" id="IPR004650">
    <property type="entry name" value="HisA/F-archaeal"/>
</dbReference>
<keyword evidence="5" id="KW-1185">Reference proteome</keyword>
<proteinExistence type="inferred from homology"/>
<reference evidence="5 6" key="1">
    <citation type="submission" date="2016-10" db="EMBL/GenBank/DDBJ databases">
        <title>Comparative genomics between deep and shallow subseafloor isolates.</title>
        <authorList>
            <person name="Ishii S."/>
            <person name="Miller J.R."/>
            <person name="Sutton G."/>
            <person name="Suzuki S."/>
            <person name="Methe B."/>
            <person name="Inagaki F."/>
            <person name="Imachi H."/>
        </authorList>
    </citation>
    <scope>NUCLEOTIDE SEQUENCE [LARGE SCALE GENOMIC DNA]</scope>
    <source>
        <strain evidence="4 5">A8p</strain>
        <strain evidence="3 6">MO-MB1</strain>
    </source>
</reference>
<dbReference type="AlphaFoldDB" id="A0A2H4V956"/>
<dbReference type="KEGG" id="msub:BK009_00890"/>
<evidence type="ECO:0000313" key="6">
    <source>
        <dbReference type="Proteomes" id="UP000232806"/>
    </source>
</evidence>
<dbReference type="PANTHER" id="PTHR43090">
    <property type="entry name" value="1-(5-PHOSPHORIBOSYL)-5-[(5-PHOSPHORIBOSYLAMINO)METHYLIDENEAMINO] IMIDAZOLE-4-CARBOXAMIDE ISOMERASE"/>
    <property type="match status" value="1"/>
</dbReference>
<dbReference type="InterPro" id="IPR011060">
    <property type="entry name" value="RibuloseP-bd_barrel"/>
</dbReference>
<dbReference type="Gene3D" id="3.20.20.70">
    <property type="entry name" value="Aldolase class I"/>
    <property type="match status" value="1"/>
</dbReference>
<keyword evidence="2" id="KW-0028">Amino-acid biosynthesis</keyword>
<keyword evidence="3" id="KW-0413">Isomerase</keyword>
<accession>A0A2H4VMP0</accession>
<sequence>MVTSVIIPVLDIKKGLAVSGKSGNRETYQPLQTVFHRSSDPVEIAGSLRSAGANEIYIADLDAIEKRGSNMDIVHEVNQIIPVMLDCGASDLDSVTEALQFADKVIVATETLKRLEDLYEIFSRFDGEQIVISIDVLQNKVLSKYMELDFSILRENLVKLQPTQIILLDISNVGTEGGVNWELVDEFPGLESSFILGGGITGEDMGQLDKRGAGKVLVGTALHNGQIKPIF</sequence>
<organism evidence="3 6">
    <name type="scientific">Methanobacterium subterraneum</name>
    <dbReference type="NCBI Taxonomy" id="59277"/>
    <lineage>
        <taxon>Archaea</taxon>
        <taxon>Methanobacteriati</taxon>
        <taxon>Methanobacteriota</taxon>
        <taxon>Methanomada group</taxon>
        <taxon>Methanobacteria</taxon>
        <taxon>Methanobacteriales</taxon>
        <taxon>Methanobacteriaceae</taxon>
        <taxon>Methanobacterium</taxon>
    </lineage>
</organism>
<dbReference type="EMBL" id="CP017766">
    <property type="protein sequence ID" value="AUB54636.1"/>
    <property type="molecule type" value="Genomic_DNA"/>
</dbReference>
<dbReference type="InterPro" id="IPR006062">
    <property type="entry name" value="His_biosynth"/>
</dbReference>
<dbReference type="GO" id="GO:0005737">
    <property type="term" value="C:cytoplasm"/>
    <property type="evidence" value="ECO:0007669"/>
    <property type="project" value="TreeGrafter"/>
</dbReference>
<evidence type="ECO:0000313" key="5">
    <source>
        <dbReference type="Proteomes" id="UP000232631"/>
    </source>
</evidence>
<dbReference type="GO" id="GO:0003949">
    <property type="term" value="F:1-(5-phosphoribosyl)-5-[(5-phosphoribosylamino)methylideneamino]imidazole-4-carboxamide isomerase activity"/>
    <property type="evidence" value="ECO:0007669"/>
    <property type="project" value="InterPro"/>
</dbReference>
<dbReference type="InterPro" id="IPR044524">
    <property type="entry name" value="Isoase_HisA-like"/>
</dbReference>